<name>A0A158EP49_9BURK</name>
<dbReference type="Pfam" id="PF05930">
    <property type="entry name" value="Phage_AlpA"/>
    <property type="match status" value="1"/>
</dbReference>
<dbReference type="Proteomes" id="UP000054683">
    <property type="component" value="Unassembled WGS sequence"/>
</dbReference>
<dbReference type="AlphaFoldDB" id="A0A158EP49"/>
<protein>
    <submittedName>
        <fullName evidence="1">Prophage CP4-57 regulatory protein (AlpA)</fullName>
    </submittedName>
</protein>
<accession>A0A158EP49</accession>
<evidence type="ECO:0000313" key="1">
    <source>
        <dbReference type="EMBL" id="SAL09352.1"/>
    </source>
</evidence>
<sequence length="69" mass="7677">MAEVQRRLLRLPEVTAIVGRAGSTIRKDVAKGLFPKPVHVGRSIAWPSELVQSWIDERIAASRNGRPCE</sequence>
<dbReference type="Gene3D" id="1.10.238.160">
    <property type="match status" value="1"/>
</dbReference>
<dbReference type="RefSeq" id="WP_062080835.1">
    <property type="nucleotide sequence ID" value="NZ_FCOK02000001.1"/>
</dbReference>
<dbReference type="EMBL" id="FCOK02000001">
    <property type="protein sequence ID" value="SAL09352.1"/>
    <property type="molecule type" value="Genomic_DNA"/>
</dbReference>
<organism evidence="1 2">
    <name type="scientific">Caballeronia udeis</name>
    <dbReference type="NCBI Taxonomy" id="1232866"/>
    <lineage>
        <taxon>Bacteria</taxon>
        <taxon>Pseudomonadati</taxon>
        <taxon>Pseudomonadota</taxon>
        <taxon>Betaproteobacteria</taxon>
        <taxon>Burkholderiales</taxon>
        <taxon>Burkholderiaceae</taxon>
        <taxon>Caballeronia</taxon>
    </lineage>
</organism>
<dbReference type="OrthoDB" id="8455288at2"/>
<proteinExistence type="predicted"/>
<evidence type="ECO:0000313" key="2">
    <source>
        <dbReference type="Proteomes" id="UP000054683"/>
    </source>
</evidence>
<gene>
    <name evidence="1" type="ORF">AWB69_00026</name>
</gene>
<dbReference type="InterPro" id="IPR010260">
    <property type="entry name" value="AlpA"/>
</dbReference>
<reference evidence="1 2" key="1">
    <citation type="submission" date="2016-01" db="EMBL/GenBank/DDBJ databases">
        <authorList>
            <person name="Oliw E.H."/>
        </authorList>
    </citation>
    <scope>NUCLEOTIDE SEQUENCE [LARGE SCALE GENOMIC DNA]</scope>
    <source>
        <strain evidence="1">LMG 27134</strain>
    </source>
</reference>